<dbReference type="EMBL" id="AZRM01000064">
    <property type="protein sequence ID" value="PNR97473.1"/>
    <property type="molecule type" value="Genomic_DNA"/>
</dbReference>
<evidence type="ECO:0000256" key="9">
    <source>
        <dbReference type="ARBA" id="ARBA00022840"/>
    </source>
</evidence>
<dbReference type="OrthoDB" id="9803176at2"/>
<accession>A0A2K1P3V3</accession>
<organism evidence="17 18">
    <name type="scientific">Petrotoga miotherma DSM 10691</name>
    <dbReference type="NCBI Taxonomy" id="1434326"/>
    <lineage>
        <taxon>Bacteria</taxon>
        <taxon>Thermotogati</taxon>
        <taxon>Thermotogota</taxon>
        <taxon>Thermotogae</taxon>
        <taxon>Petrotogales</taxon>
        <taxon>Petrotogaceae</taxon>
        <taxon>Petrotoga</taxon>
    </lineage>
</organism>
<dbReference type="Gene3D" id="3.30.70.1110">
    <property type="entry name" value="Histidine kinase CheA-like, P2 response regulator-binding domain"/>
    <property type="match status" value="1"/>
</dbReference>
<dbReference type="EC" id="2.7.13.3" evidence="2"/>
<dbReference type="InterPro" id="IPR035891">
    <property type="entry name" value="CheY-binding_CheA"/>
</dbReference>
<dbReference type="SMART" id="SM00073">
    <property type="entry name" value="HPT"/>
    <property type="match status" value="1"/>
</dbReference>
<dbReference type="Pfam" id="PF01584">
    <property type="entry name" value="CheW"/>
    <property type="match status" value="1"/>
</dbReference>
<dbReference type="Pfam" id="PF02895">
    <property type="entry name" value="H-kinase_dim"/>
    <property type="match status" value="1"/>
</dbReference>
<dbReference type="PROSITE" id="PS50109">
    <property type="entry name" value="HIS_KIN"/>
    <property type="match status" value="1"/>
</dbReference>
<keyword evidence="8" id="KW-0418">Kinase</keyword>
<dbReference type="GO" id="GO:0005524">
    <property type="term" value="F:ATP binding"/>
    <property type="evidence" value="ECO:0007669"/>
    <property type="project" value="UniProtKB-KW"/>
</dbReference>
<dbReference type="Proteomes" id="UP000236199">
    <property type="component" value="Unassembled WGS sequence"/>
</dbReference>
<dbReference type="Gene3D" id="3.30.565.10">
    <property type="entry name" value="Histidine kinase-like ATPase, C-terminal domain"/>
    <property type="match status" value="1"/>
</dbReference>
<dbReference type="PROSITE" id="PS50894">
    <property type="entry name" value="HPT"/>
    <property type="match status" value="1"/>
</dbReference>
<keyword evidence="7" id="KW-0547">Nucleotide-binding</keyword>
<dbReference type="InterPro" id="IPR051315">
    <property type="entry name" value="Bact_Chemotaxis_CheA"/>
</dbReference>
<proteinExistence type="predicted"/>
<dbReference type="InterPro" id="IPR036097">
    <property type="entry name" value="HisK_dim/P_sf"/>
</dbReference>
<keyword evidence="4" id="KW-0145">Chemotaxis</keyword>
<dbReference type="CDD" id="cd16916">
    <property type="entry name" value="HATPase_CheA-like"/>
    <property type="match status" value="1"/>
</dbReference>
<feature type="domain" description="Histidine kinase" evidence="14">
    <location>
        <begin position="293"/>
        <end position="543"/>
    </location>
</feature>
<dbReference type="InterPro" id="IPR002545">
    <property type="entry name" value="CheW-lke_dom"/>
</dbReference>
<keyword evidence="6" id="KW-0808">Transferase</keyword>
<dbReference type="SUPFAM" id="SSF47384">
    <property type="entry name" value="Homodimeric domain of signal transducing histidine kinase"/>
    <property type="match status" value="1"/>
</dbReference>
<dbReference type="GO" id="GO:0005737">
    <property type="term" value="C:cytoplasm"/>
    <property type="evidence" value="ECO:0007669"/>
    <property type="project" value="InterPro"/>
</dbReference>
<sequence>MSNYDVYLNVFLEESKENIQELNDLLLELEKDKSNLEIINDIFRVIHTLKGMAGTMEFDTLAKFSHKLENVLDSLRNKKIDLADDLMDFLFNASDALEESISDIAQGGNGDVEKLEKLLEKIDSYEESTGSSKPSRDKTNEKEENLDKQNNGIYSKMDDETKELLEDVFEKAKERNLNFLILKVILEDGVQLKQARAYAIHHKLEDNGCEIVYTYPSVEEIEKENFDKELIFGVVTSKSIGEIAELVNKVAEVESVYVDEFSTNNLFGSKEENKDEEKESKQEGLENNKKEVKLSKSIRVDINKLDELMNLMAELVIARSRIIETLSKYDVKEVDESLTQLSRITLDLQNVVMKIRMVPVAFVFNRFPRLVRDLAKELGKKVNFVIQGEETELDRTVVDEIGEPLVHLLRNSLDHGIEGPHERLAKGKPETGTLKLSARHEGNGVIIEIEDDGKGFDKNEILRTAIDKGLISSSEASKLSDDEIYNFVFLPGFSTKVVSTELSGRGVGMDVVKSTIESLKGTISLETKKGKGTKISISLPLTLAIIEALLITVNEHVYAIPIANIDTTQRMSDGELKVVQGQEVFLLRGEVMPVVRLRKLFGYEKKKDSSNEYIIIVKLGNKKYGVVVDKLLGQDDIVIKSLGSLLNDVKEFSGGAILGDGRIALILDVASLI</sequence>
<feature type="modified residue" description="Phosphohistidine" evidence="11">
    <location>
        <position position="47"/>
    </location>
</feature>
<keyword evidence="5 11" id="KW-0597">Phosphoprotein</keyword>
<dbReference type="Gene3D" id="2.30.30.40">
    <property type="entry name" value="SH3 Domains"/>
    <property type="match status" value="1"/>
</dbReference>
<name>A0A2K1P3V3_9BACT</name>
<dbReference type="InterPro" id="IPR003594">
    <property type="entry name" value="HATPase_dom"/>
</dbReference>
<evidence type="ECO:0000256" key="6">
    <source>
        <dbReference type="ARBA" id="ARBA00022679"/>
    </source>
</evidence>
<dbReference type="InterPro" id="IPR004358">
    <property type="entry name" value="Sig_transdc_His_kin-like_C"/>
</dbReference>
<evidence type="ECO:0000259" key="16">
    <source>
        <dbReference type="PROSITE" id="PS50894"/>
    </source>
</evidence>
<feature type="domain" description="HPt" evidence="16">
    <location>
        <begin position="1"/>
        <end position="104"/>
    </location>
</feature>
<feature type="compositionally biased region" description="Basic and acidic residues" evidence="13">
    <location>
        <begin position="134"/>
        <end position="147"/>
    </location>
</feature>
<evidence type="ECO:0000256" key="11">
    <source>
        <dbReference type="PROSITE-ProRule" id="PRU00110"/>
    </source>
</evidence>
<dbReference type="InterPro" id="IPR005467">
    <property type="entry name" value="His_kinase_dom"/>
</dbReference>
<dbReference type="InterPro" id="IPR036061">
    <property type="entry name" value="CheW-like_dom_sf"/>
</dbReference>
<dbReference type="PANTHER" id="PTHR43395">
    <property type="entry name" value="SENSOR HISTIDINE KINASE CHEA"/>
    <property type="match status" value="1"/>
</dbReference>
<dbReference type="SMART" id="SM00387">
    <property type="entry name" value="HATPase_c"/>
    <property type="match status" value="1"/>
</dbReference>
<dbReference type="InterPro" id="IPR010808">
    <property type="entry name" value="CheA_P2-bd"/>
</dbReference>
<reference evidence="17 18" key="1">
    <citation type="submission" date="2013-12" db="EMBL/GenBank/DDBJ databases">
        <title>Comparative genomics of Petrotoga isolates.</title>
        <authorList>
            <person name="Nesbo C.L."/>
            <person name="Charchuk R."/>
            <person name="Chow K."/>
        </authorList>
    </citation>
    <scope>NUCLEOTIDE SEQUENCE [LARGE SCALE GENOMIC DNA]</scope>
    <source>
        <strain evidence="17 18">DSM 10691</strain>
    </source>
</reference>
<gene>
    <name evidence="17" type="ORF">X928_09980</name>
</gene>
<evidence type="ECO:0000256" key="3">
    <source>
        <dbReference type="ARBA" id="ARBA00021495"/>
    </source>
</evidence>
<evidence type="ECO:0000256" key="2">
    <source>
        <dbReference type="ARBA" id="ARBA00012438"/>
    </source>
</evidence>
<dbReference type="Pfam" id="PF07194">
    <property type="entry name" value="P2"/>
    <property type="match status" value="1"/>
</dbReference>
<dbReference type="SUPFAM" id="SSF47226">
    <property type="entry name" value="Histidine-containing phosphotransfer domain, HPT domain"/>
    <property type="match status" value="1"/>
</dbReference>
<dbReference type="SMART" id="SM00260">
    <property type="entry name" value="CheW"/>
    <property type="match status" value="1"/>
</dbReference>
<dbReference type="PROSITE" id="PS50851">
    <property type="entry name" value="CHEW"/>
    <property type="match status" value="1"/>
</dbReference>
<evidence type="ECO:0000256" key="12">
    <source>
        <dbReference type="SAM" id="Coils"/>
    </source>
</evidence>
<dbReference type="SMART" id="SM01231">
    <property type="entry name" value="H-kinase_dim"/>
    <property type="match status" value="1"/>
</dbReference>
<feature type="domain" description="CheW-like" evidence="15">
    <location>
        <begin position="545"/>
        <end position="673"/>
    </location>
</feature>
<dbReference type="InterPro" id="IPR004105">
    <property type="entry name" value="CheA-like_dim"/>
</dbReference>
<comment type="caution">
    <text evidence="17">The sequence shown here is derived from an EMBL/GenBank/DDBJ whole genome shotgun (WGS) entry which is preliminary data.</text>
</comment>
<dbReference type="Pfam" id="PF02518">
    <property type="entry name" value="HATPase_c"/>
    <property type="match status" value="1"/>
</dbReference>
<keyword evidence="9" id="KW-0067">ATP-binding</keyword>
<keyword evidence="10" id="KW-0902">Two-component regulatory system</keyword>
<dbReference type="SUPFAM" id="SSF50341">
    <property type="entry name" value="CheW-like"/>
    <property type="match status" value="1"/>
</dbReference>
<feature type="region of interest" description="Disordered" evidence="13">
    <location>
        <begin position="125"/>
        <end position="153"/>
    </location>
</feature>
<dbReference type="SUPFAM" id="SSF55052">
    <property type="entry name" value="CheY-binding domain of CheA"/>
    <property type="match status" value="1"/>
</dbReference>
<dbReference type="GO" id="GO:0006935">
    <property type="term" value="P:chemotaxis"/>
    <property type="evidence" value="ECO:0007669"/>
    <property type="project" value="UniProtKB-KW"/>
</dbReference>
<dbReference type="SUPFAM" id="SSF55874">
    <property type="entry name" value="ATPase domain of HSP90 chaperone/DNA topoisomerase II/histidine kinase"/>
    <property type="match status" value="1"/>
</dbReference>
<evidence type="ECO:0000259" key="15">
    <source>
        <dbReference type="PROSITE" id="PS50851"/>
    </source>
</evidence>
<evidence type="ECO:0000256" key="13">
    <source>
        <dbReference type="SAM" id="MobiDB-lite"/>
    </source>
</evidence>
<comment type="catalytic activity">
    <reaction evidence="1">
        <text>ATP + protein L-histidine = ADP + protein N-phospho-L-histidine.</text>
        <dbReference type="EC" id="2.7.13.3"/>
    </reaction>
</comment>
<dbReference type="GO" id="GO:0000155">
    <property type="term" value="F:phosphorelay sensor kinase activity"/>
    <property type="evidence" value="ECO:0007669"/>
    <property type="project" value="InterPro"/>
</dbReference>
<keyword evidence="12" id="KW-0175">Coiled coil</keyword>
<evidence type="ECO:0000256" key="7">
    <source>
        <dbReference type="ARBA" id="ARBA00022741"/>
    </source>
</evidence>
<protein>
    <recommendedName>
        <fullName evidence="3">Chemotaxis protein CheA</fullName>
        <ecNumber evidence="2">2.7.13.3</ecNumber>
    </recommendedName>
</protein>
<keyword evidence="18" id="KW-1185">Reference proteome</keyword>
<dbReference type="Pfam" id="PF01627">
    <property type="entry name" value="Hpt"/>
    <property type="match status" value="1"/>
</dbReference>
<dbReference type="FunFam" id="2.30.30.40:FF:000048">
    <property type="entry name" value="Chemotaxis protein CheA, putative"/>
    <property type="match status" value="1"/>
</dbReference>
<evidence type="ECO:0000256" key="1">
    <source>
        <dbReference type="ARBA" id="ARBA00000085"/>
    </source>
</evidence>
<evidence type="ECO:0000256" key="10">
    <source>
        <dbReference type="ARBA" id="ARBA00023012"/>
    </source>
</evidence>
<dbReference type="CDD" id="cd00088">
    <property type="entry name" value="HPT"/>
    <property type="match status" value="1"/>
</dbReference>
<dbReference type="InterPro" id="IPR036641">
    <property type="entry name" value="HPT_dom_sf"/>
</dbReference>
<feature type="coiled-coil region" evidence="12">
    <location>
        <begin position="12"/>
        <end position="39"/>
    </location>
</feature>
<dbReference type="InterPro" id="IPR037006">
    <property type="entry name" value="CheA-like_homodim_sf"/>
</dbReference>
<evidence type="ECO:0000259" key="14">
    <source>
        <dbReference type="PROSITE" id="PS50109"/>
    </source>
</evidence>
<dbReference type="AlphaFoldDB" id="A0A2K1P3V3"/>
<dbReference type="InterPro" id="IPR037052">
    <property type="entry name" value="CheA-like_P2_sf"/>
</dbReference>
<evidence type="ECO:0000256" key="4">
    <source>
        <dbReference type="ARBA" id="ARBA00022500"/>
    </source>
</evidence>
<dbReference type="Gene3D" id="1.10.287.560">
    <property type="entry name" value="Histidine kinase CheA-like, homodimeric domain"/>
    <property type="match status" value="1"/>
</dbReference>
<dbReference type="PANTHER" id="PTHR43395:SF1">
    <property type="entry name" value="CHEMOTAXIS PROTEIN CHEA"/>
    <property type="match status" value="1"/>
</dbReference>
<evidence type="ECO:0000313" key="18">
    <source>
        <dbReference type="Proteomes" id="UP000236199"/>
    </source>
</evidence>
<dbReference type="PRINTS" id="PR00344">
    <property type="entry name" value="BCTRLSENSOR"/>
</dbReference>
<dbReference type="Gene3D" id="1.20.120.160">
    <property type="entry name" value="HPT domain"/>
    <property type="match status" value="1"/>
</dbReference>
<dbReference type="RefSeq" id="WP_103079545.1">
    <property type="nucleotide sequence ID" value="NZ_AZRM01000064.1"/>
</dbReference>
<evidence type="ECO:0000256" key="8">
    <source>
        <dbReference type="ARBA" id="ARBA00022777"/>
    </source>
</evidence>
<dbReference type="CDD" id="cd00731">
    <property type="entry name" value="CheA_reg"/>
    <property type="match status" value="1"/>
</dbReference>
<evidence type="ECO:0000313" key="17">
    <source>
        <dbReference type="EMBL" id="PNR97473.1"/>
    </source>
</evidence>
<dbReference type="InterPro" id="IPR008207">
    <property type="entry name" value="Sig_transdc_His_kin_Hpt_dom"/>
</dbReference>
<dbReference type="FunFam" id="3.30.565.10:FF:000016">
    <property type="entry name" value="Chemotaxis protein CheA, putative"/>
    <property type="match status" value="1"/>
</dbReference>
<evidence type="ECO:0000256" key="5">
    <source>
        <dbReference type="ARBA" id="ARBA00022553"/>
    </source>
</evidence>
<dbReference type="InterPro" id="IPR036890">
    <property type="entry name" value="HATPase_C_sf"/>
</dbReference>